<dbReference type="Proteomes" id="UP000567922">
    <property type="component" value="Unassembled WGS sequence"/>
</dbReference>
<keyword evidence="12" id="KW-1185">Reference proteome</keyword>
<feature type="transmembrane region" description="Helical" evidence="9">
    <location>
        <begin position="303"/>
        <end position="326"/>
    </location>
</feature>
<feature type="transmembrane region" description="Helical" evidence="9">
    <location>
        <begin position="91"/>
        <end position="116"/>
    </location>
</feature>
<dbReference type="Pfam" id="PF00999">
    <property type="entry name" value="Na_H_Exchanger"/>
    <property type="match status" value="1"/>
</dbReference>
<feature type="transmembrane region" description="Helical" evidence="9">
    <location>
        <begin position="122"/>
        <end position="145"/>
    </location>
</feature>
<name>A0A839RIV3_9ACTN</name>
<dbReference type="EMBL" id="JACHWS010000001">
    <property type="protein sequence ID" value="MBB3035961.1"/>
    <property type="molecule type" value="Genomic_DNA"/>
</dbReference>
<keyword evidence="3" id="KW-0050">Antiport</keyword>
<comment type="caution">
    <text evidence="11">The sequence shown here is derived from an EMBL/GenBank/DDBJ whole genome shotgun (WGS) entry which is preliminary data.</text>
</comment>
<feature type="transmembrane region" description="Helical" evidence="9">
    <location>
        <begin position="166"/>
        <end position="186"/>
    </location>
</feature>
<evidence type="ECO:0000256" key="9">
    <source>
        <dbReference type="SAM" id="Phobius"/>
    </source>
</evidence>
<keyword evidence="6 9" id="KW-1133">Transmembrane helix</keyword>
<dbReference type="Gene3D" id="1.20.1530.20">
    <property type="match status" value="1"/>
</dbReference>
<evidence type="ECO:0000256" key="8">
    <source>
        <dbReference type="ARBA" id="ARBA00023136"/>
    </source>
</evidence>
<evidence type="ECO:0000313" key="12">
    <source>
        <dbReference type="Proteomes" id="UP000567922"/>
    </source>
</evidence>
<evidence type="ECO:0000256" key="6">
    <source>
        <dbReference type="ARBA" id="ARBA00022989"/>
    </source>
</evidence>
<dbReference type="GO" id="GO:0015297">
    <property type="term" value="F:antiporter activity"/>
    <property type="evidence" value="ECO:0007669"/>
    <property type="project" value="UniProtKB-KW"/>
</dbReference>
<keyword evidence="4" id="KW-1003">Cell membrane</keyword>
<evidence type="ECO:0000313" key="11">
    <source>
        <dbReference type="EMBL" id="MBB3035961.1"/>
    </source>
</evidence>
<dbReference type="InterPro" id="IPR038770">
    <property type="entry name" value="Na+/solute_symporter_sf"/>
</dbReference>
<proteinExistence type="predicted"/>
<dbReference type="GO" id="GO:0005886">
    <property type="term" value="C:plasma membrane"/>
    <property type="evidence" value="ECO:0007669"/>
    <property type="project" value="UniProtKB-SubCell"/>
</dbReference>
<dbReference type="PANTHER" id="PTHR32507">
    <property type="entry name" value="NA(+)/H(+) ANTIPORTER 1"/>
    <property type="match status" value="1"/>
</dbReference>
<feature type="domain" description="Cation/H+ exchanger transmembrane" evidence="10">
    <location>
        <begin position="16"/>
        <end position="386"/>
    </location>
</feature>
<evidence type="ECO:0000256" key="7">
    <source>
        <dbReference type="ARBA" id="ARBA00023065"/>
    </source>
</evidence>
<feature type="transmembrane region" description="Helical" evidence="9">
    <location>
        <begin position="368"/>
        <end position="387"/>
    </location>
</feature>
<dbReference type="InterPro" id="IPR006153">
    <property type="entry name" value="Cation/H_exchanger_TM"/>
</dbReference>
<feature type="transmembrane region" description="Helical" evidence="9">
    <location>
        <begin position="6"/>
        <end position="24"/>
    </location>
</feature>
<dbReference type="RefSeq" id="WP_064439642.1">
    <property type="nucleotide sequence ID" value="NZ_BDDI01000005.1"/>
</dbReference>
<dbReference type="GO" id="GO:1902600">
    <property type="term" value="P:proton transmembrane transport"/>
    <property type="evidence" value="ECO:0007669"/>
    <property type="project" value="InterPro"/>
</dbReference>
<dbReference type="AlphaFoldDB" id="A0A839RIV3"/>
<keyword evidence="2" id="KW-0813">Transport</keyword>
<feature type="transmembrane region" description="Helical" evidence="9">
    <location>
        <begin position="192"/>
        <end position="213"/>
    </location>
</feature>
<gene>
    <name evidence="11" type="ORF">FHU29_000395</name>
</gene>
<feature type="transmembrane region" description="Helical" evidence="9">
    <location>
        <begin position="338"/>
        <end position="356"/>
    </location>
</feature>
<protein>
    <submittedName>
        <fullName evidence="11">NhaP-type Na+/H+ or K+/H+ antiporter</fullName>
    </submittedName>
</protein>
<evidence type="ECO:0000256" key="2">
    <source>
        <dbReference type="ARBA" id="ARBA00022448"/>
    </source>
</evidence>
<evidence type="ECO:0000256" key="1">
    <source>
        <dbReference type="ARBA" id="ARBA00004651"/>
    </source>
</evidence>
<keyword evidence="7" id="KW-0406">Ion transport</keyword>
<feature type="transmembrane region" description="Helical" evidence="9">
    <location>
        <begin position="250"/>
        <end position="266"/>
    </location>
</feature>
<dbReference type="OrthoDB" id="4174405at2"/>
<accession>A0A839RIV3</accession>
<feature type="transmembrane region" description="Helical" evidence="9">
    <location>
        <begin position="64"/>
        <end position="84"/>
    </location>
</feature>
<evidence type="ECO:0000256" key="5">
    <source>
        <dbReference type="ARBA" id="ARBA00022692"/>
    </source>
</evidence>
<evidence type="ECO:0000256" key="4">
    <source>
        <dbReference type="ARBA" id="ARBA00022475"/>
    </source>
</evidence>
<dbReference type="PANTHER" id="PTHR32507:SF8">
    <property type="entry name" value="CNH1P"/>
    <property type="match status" value="1"/>
</dbReference>
<reference evidence="11 12" key="1">
    <citation type="submission" date="2020-08" db="EMBL/GenBank/DDBJ databases">
        <title>Sequencing the genomes of 1000 actinobacteria strains.</title>
        <authorList>
            <person name="Klenk H.-P."/>
        </authorList>
    </citation>
    <scope>NUCLEOTIDE SEQUENCE [LARGE SCALE GENOMIC DNA]</scope>
    <source>
        <strain evidence="11 12">DSM 45258</strain>
    </source>
</reference>
<comment type="subcellular location">
    <subcellularLocation>
        <location evidence="1">Cell membrane</location>
        <topology evidence="1">Multi-pass membrane protein</topology>
    </subcellularLocation>
</comment>
<evidence type="ECO:0000256" key="3">
    <source>
        <dbReference type="ARBA" id="ARBA00022449"/>
    </source>
</evidence>
<sequence length="415" mass="43280">MNISLYLAVFGGLSLIIAAFSASLRKWPVSEPMLGLLAGALLGPQVVGALHAPEDSASLLREAANLLLALSVMGVALQFPLRAIRAHTRSLLILLLVAMPLMAAISAGIGWAILGVPLVACALLGAALCPTDPVLASNVVGGRFAERDVPQRTRQLLLLESGANDGLALPLVLVAIALTGVATVGSTAVESLWQLSGAVAVGVIAGWCGGKALRTGEKHGSTESGPMLFFAVTLAVGILGLSDLVHTDGVLAVFVGGLAFSFATTGQEREAEVRIDEAVNRFAVLPLFMLLGMSLPWQDWKSLGVQGLLFAAAVLVLRRLPVILLLAKALKLRLRDAVYLGWFGPIGVAALFYLLLIDQRIGLDPELYAAGTLVIAVSTVVFGLTAASGRVLYRRASGGAAEDSAVEDKVMDREE</sequence>
<organism evidence="11 12">
    <name type="scientific">Hoyosella altamirensis</name>
    <dbReference type="NCBI Taxonomy" id="616997"/>
    <lineage>
        <taxon>Bacteria</taxon>
        <taxon>Bacillati</taxon>
        <taxon>Actinomycetota</taxon>
        <taxon>Actinomycetes</taxon>
        <taxon>Mycobacteriales</taxon>
        <taxon>Hoyosellaceae</taxon>
        <taxon>Hoyosella</taxon>
    </lineage>
</organism>
<evidence type="ECO:0000259" key="10">
    <source>
        <dbReference type="Pfam" id="PF00999"/>
    </source>
</evidence>
<feature type="transmembrane region" description="Helical" evidence="9">
    <location>
        <begin position="278"/>
        <end position="297"/>
    </location>
</feature>
<keyword evidence="5 9" id="KW-0812">Transmembrane</keyword>
<keyword evidence="8 9" id="KW-0472">Membrane</keyword>
<feature type="transmembrane region" description="Helical" evidence="9">
    <location>
        <begin position="225"/>
        <end position="244"/>
    </location>
</feature>